<name>A0ABP9QPY7_9RHOO</name>
<evidence type="ECO:0000313" key="2">
    <source>
        <dbReference type="EMBL" id="GAA5165580.1"/>
    </source>
</evidence>
<dbReference type="PANTHER" id="PTHR38432:SF1">
    <property type="entry name" value="TELA-LIKE PROTEIN SAOUHSC_01408"/>
    <property type="match status" value="1"/>
</dbReference>
<gene>
    <name evidence="2" type="ORF">GCM10025770_21350</name>
</gene>
<reference evidence="3" key="1">
    <citation type="journal article" date="2019" name="Int. J. Syst. Evol. Microbiol.">
        <title>The Global Catalogue of Microorganisms (GCM) 10K type strain sequencing project: providing services to taxonomists for standard genome sequencing and annotation.</title>
        <authorList>
            <consortium name="The Broad Institute Genomics Platform"/>
            <consortium name="The Broad Institute Genome Sequencing Center for Infectious Disease"/>
            <person name="Wu L."/>
            <person name="Ma J."/>
        </authorList>
    </citation>
    <scope>NUCLEOTIDE SEQUENCE [LARGE SCALE GENOMIC DNA]</scope>
    <source>
        <strain evidence="3">JCM 18715</strain>
    </source>
</reference>
<proteinExistence type="inferred from homology"/>
<comment type="similarity">
    <text evidence="1">Belongs to the TelA family.</text>
</comment>
<protein>
    <submittedName>
        <fullName evidence="2">Toxic anion resistance protein</fullName>
    </submittedName>
</protein>
<dbReference type="Pfam" id="PF05816">
    <property type="entry name" value="TelA"/>
    <property type="match status" value="1"/>
</dbReference>
<dbReference type="EMBL" id="BAABLD010000008">
    <property type="protein sequence ID" value="GAA5165580.1"/>
    <property type="molecule type" value="Genomic_DNA"/>
</dbReference>
<evidence type="ECO:0000256" key="1">
    <source>
        <dbReference type="ARBA" id="ARBA00005541"/>
    </source>
</evidence>
<sequence length="407" mass="44326">MSETSTATQTLQAPDVLPLVPPEPVKIVVAEKAPEMVPLGPELKAAVDDQVGRFVGTLLEGDLHSDDFKKKLDSAFHLGREEISQAASLMTGHFMERNFVGMEDSPAFKAISSLRGQLDELNPGKQGDLLSQNKLLGIIPFGNKLKAYFRKFQSAGNQLNTALQQVYASRDDMQRDVAEIETVKQKLWDAMQKLGSAIHFARELDGRLAAQVENLKVSDPERGRALEQEVLFYARQNLTDMQTQMAVTVNGYLAMDVLKKTGREMINGCNRVATTGMSALAVATTVARATGNQIEVMNMLSGVAGTIGDLIEESGRALNTHVQKTGEFASNPLIGVERMQAMFDQTFAAMDAMDNFRSQAIGVMAKNNELISQQIDRARQYVDRARGEGLRDAVAGAAPVLAGPVKL</sequence>
<organism evidence="2 3">
    <name type="scientific">Viridibacterium curvum</name>
    <dbReference type="NCBI Taxonomy" id="1101404"/>
    <lineage>
        <taxon>Bacteria</taxon>
        <taxon>Pseudomonadati</taxon>
        <taxon>Pseudomonadota</taxon>
        <taxon>Betaproteobacteria</taxon>
        <taxon>Rhodocyclales</taxon>
        <taxon>Rhodocyclaceae</taxon>
        <taxon>Viridibacterium</taxon>
    </lineage>
</organism>
<comment type="caution">
    <text evidence="2">The sequence shown here is derived from an EMBL/GenBank/DDBJ whole genome shotgun (WGS) entry which is preliminary data.</text>
</comment>
<dbReference type="PANTHER" id="PTHR38432">
    <property type="entry name" value="TELA-LIKE PROTEIN SAOUHSC_01408"/>
    <property type="match status" value="1"/>
</dbReference>
<accession>A0ABP9QPY7</accession>
<dbReference type="RefSeq" id="WP_345532931.1">
    <property type="nucleotide sequence ID" value="NZ_BAABLD010000008.1"/>
</dbReference>
<keyword evidence="3" id="KW-1185">Reference proteome</keyword>
<dbReference type="InterPro" id="IPR008863">
    <property type="entry name" value="Toxic_anion-R_TelA"/>
</dbReference>
<dbReference type="Proteomes" id="UP001500547">
    <property type="component" value="Unassembled WGS sequence"/>
</dbReference>
<evidence type="ECO:0000313" key="3">
    <source>
        <dbReference type="Proteomes" id="UP001500547"/>
    </source>
</evidence>